<reference evidence="3" key="2">
    <citation type="journal article" date="2023" name="BMC Genomics">
        <title>Pest status, molecular evolution, and epigenetic factors derived from the genome assembly of Frankliniella fusca, a thysanopteran phytovirus vector.</title>
        <authorList>
            <person name="Catto M.A."/>
            <person name="Labadie P.E."/>
            <person name="Jacobson A.L."/>
            <person name="Kennedy G.G."/>
            <person name="Srinivasan R."/>
            <person name="Hunt B.G."/>
        </authorList>
    </citation>
    <scope>NUCLEOTIDE SEQUENCE</scope>
    <source>
        <strain evidence="3">PL_HMW_Pooled</strain>
    </source>
</reference>
<proteinExistence type="predicted"/>
<sequence length="146" mass="15412">MAGSDQIGPMVTGMKTLLPASALFGRMSTQKIVILSVTAGVAVLGILARYLRRRRRTVKPDFFRKYPRRFTKSTAYSIKSPNGDVLSQASGSTAAGGQGSRLSRRGSVLSMHTMSTDRLSLPSSSVVGGAQGDARAPLAPQELGSL</sequence>
<keyword evidence="2" id="KW-1133">Transmembrane helix</keyword>
<feature type="region of interest" description="Disordered" evidence="1">
    <location>
        <begin position="74"/>
        <end position="146"/>
    </location>
</feature>
<keyword evidence="2" id="KW-0472">Membrane</keyword>
<feature type="non-terminal residue" evidence="3">
    <location>
        <position position="146"/>
    </location>
</feature>
<feature type="transmembrane region" description="Helical" evidence="2">
    <location>
        <begin position="32"/>
        <end position="51"/>
    </location>
</feature>
<organism evidence="3 4">
    <name type="scientific">Frankliniella fusca</name>
    <dbReference type="NCBI Taxonomy" id="407009"/>
    <lineage>
        <taxon>Eukaryota</taxon>
        <taxon>Metazoa</taxon>
        <taxon>Ecdysozoa</taxon>
        <taxon>Arthropoda</taxon>
        <taxon>Hexapoda</taxon>
        <taxon>Insecta</taxon>
        <taxon>Pterygota</taxon>
        <taxon>Neoptera</taxon>
        <taxon>Paraneoptera</taxon>
        <taxon>Thysanoptera</taxon>
        <taxon>Terebrantia</taxon>
        <taxon>Thripoidea</taxon>
        <taxon>Thripidae</taxon>
        <taxon>Frankliniella</taxon>
    </lineage>
</organism>
<comment type="caution">
    <text evidence="3">The sequence shown here is derived from an EMBL/GenBank/DDBJ whole genome shotgun (WGS) entry which is preliminary data.</text>
</comment>
<protein>
    <submittedName>
        <fullName evidence="3">Mitoguardin</fullName>
    </submittedName>
</protein>
<name>A0AAE1HI88_9NEOP</name>
<dbReference type="AlphaFoldDB" id="A0AAE1HI88"/>
<feature type="compositionally biased region" description="Polar residues" evidence="1">
    <location>
        <begin position="112"/>
        <end position="126"/>
    </location>
</feature>
<gene>
    <name evidence="3" type="ORF">KUF71_010275</name>
</gene>
<reference evidence="3" key="1">
    <citation type="submission" date="2021-07" db="EMBL/GenBank/DDBJ databases">
        <authorList>
            <person name="Catto M.A."/>
            <person name="Jacobson A."/>
            <person name="Kennedy G."/>
            <person name="Labadie P."/>
            <person name="Hunt B.G."/>
            <person name="Srinivasan R."/>
        </authorList>
    </citation>
    <scope>NUCLEOTIDE SEQUENCE</scope>
    <source>
        <strain evidence="3">PL_HMW_Pooled</strain>
        <tissue evidence="3">Head</tissue>
    </source>
</reference>
<dbReference type="EMBL" id="JAHWGI010001031">
    <property type="protein sequence ID" value="KAK3921060.1"/>
    <property type="molecule type" value="Genomic_DNA"/>
</dbReference>
<evidence type="ECO:0000313" key="4">
    <source>
        <dbReference type="Proteomes" id="UP001219518"/>
    </source>
</evidence>
<evidence type="ECO:0000256" key="2">
    <source>
        <dbReference type="SAM" id="Phobius"/>
    </source>
</evidence>
<keyword evidence="4" id="KW-1185">Reference proteome</keyword>
<dbReference type="Proteomes" id="UP001219518">
    <property type="component" value="Unassembled WGS sequence"/>
</dbReference>
<evidence type="ECO:0000256" key="1">
    <source>
        <dbReference type="SAM" id="MobiDB-lite"/>
    </source>
</evidence>
<keyword evidence="2" id="KW-0812">Transmembrane</keyword>
<accession>A0AAE1HI88</accession>
<evidence type="ECO:0000313" key="3">
    <source>
        <dbReference type="EMBL" id="KAK3921060.1"/>
    </source>
</evidence>